<reference evidence="4" key="1">
    <citation type="submission" date="2012-04" db="EMBL/GenBank/DDBJ databases">
        <authorList>
            <person name="Borisov I.G."/>
            <person name="Ivanikova N.V."/>
            <person name="Pinevich A.V."/>
        </authorList>
    </citation>
    <scope>NUCLEOTIDE SEQUENCE</scope>
    <source>
        <strain evidence="4">CALU 1027</strain>
    </source>
</reference>
<dbReference type="EMBL" id="AJTX02000006">
    <property type="protein sequence ID" value="KKI98879.1"/>
    <property type="molecule type" value="Genomic_DNA"/>
</dbReference>
<dbReference type="InterPro" id="IPR002871">
    <property type="entry name" value="NIF_FeS_clus_asmbl_NifU_N"/>
</dbReference>
<evidence type="ECO:0000256" key="1">
    <source>
        <dbReference type="ARBA" id="ARBA00006420"/>
    </source>
</evidence>
<dbReference type="STRING" id="317619.GCA_000332315_01854"/>
<dbReference type="AlphaFoldDB" id="A0A0M2PRV9"/>
<comment type="caution">
    <text evidence="4">The sequence shown here is derived from an EMBL/GenBank/DDBJ whole genome shotgun (WGS) entry which is preliminary data.</text>
</comment>
<name>A0A0M2PRV9_PROHO</name>
<dbReference type="FunFam" id="3.90.1010.10:FF:000002">
    <property type="entry name" value="Iron-sulfur cluster assembly scaffold protein NifU"/>
    <property type="match status" value="1"/>
</dbReference>
<accession>A0A0M2PRV9</accession>
<dbReference type="Gene3D" id="3.90.1010.10">
    <property type="match status" value="1"/>
</dbReference>
<dbReference type="NCBIfam" id="TIGR01994">
    <property type="entry name" value="SUF_scaf_2"/>
    <property type="match status" value="1"/>
</dbReference>
<feature type="region of interest" description="Disordered" evidence="2">
    <location>
        <begin position="145"/>
        <end position="171"/>
    </location>
</feature>
<dbReference type="Pfam" id="PF01592">
    <property type="entry name" value="NifU_N"/>
    <property type="match status" value="1"/>
</dbReference>
<feature type="compositionally biased region" description="Basic and acidic residues" evidence="2">
    <location>
        <begin position="145"/>
        <end position="154"/>
    </location>
</feature>
<dbReference type="SUPFAM" id="SSF82649">
    <property type="entry name" value="SufE/NifU"/>
    <property type="match status" value="1"/>
</dbReference>
<dbReference type="eggNOG" id="COG0822">
    <property type="taxonomic scope" value="Bacteria"/>
</dbReference>
<keyword evidence="5" id="KW-1185">Reference proteome</keyword>
<evidence type="ECO:0000259" key="3">
    <source>
        <dbReference type="Pfam" id="PF01592"/>
    </source>
</evidence>
<dbReference type="RefSeq" id="WP_016923500.1">
    <property type="nucleotide sequence ID" value="NZ_KB235937.1"/>
</dbReference>
<evidence type="ECO:0000313" key="4">
    <source>
        <dbReference type="EMBL" id="KKI98879.1"/>
    </source>
</evidence>
<dbReference type="OrthoDB" id="9804157at2"/>
<dbReference type="GO" id="GO:0005506">
    <property type="term" value="F:iron ion binding"/>
    <property type="evidence" value="ECO:0007669"/>
    <property type="project" value="InterPro"/>
</dbReference>
<evidence type="ECO:0000256" key="2">
    <source>
        <dbReference type="SAM" id="MobiDB-lite"/>
    </source>
</evidence>
<proteinExistence type="inferred from homology"/>
<sequence>MALGNLRDLYQQVILEHYKKPRHRGRTSPVHRQQRGHNPSCGDTIELTLCLNEDRDRIESIRFEGEGCAISMASADLMADAVQGKTVAEALAMVETFQAMMKGDQEFPKAQRKLNVMQGVSQFPVRIKCANLTWHALRAALERTEDWEGTKPEPEGVTDQADAFISTESES</sequence>
<dbReference type="PANTHER" id="PTHR10093">
    <property type="entry name" value="IRON-SULFUR CLUSTER ASSEMBLY ENZYME NIFU HOMOLOG"/>
    <property type="match status" value="1"/>
</dbReference>
<evidence type="ECO:0000313" key="5">
    <source>
        <dbReference type="Proteomes" id="UP000034681"/>
    </source>
</evidence>
<organism evidence="4 5">
    <name type="scientific">Prochlorothrix hollandica PCC 9006 = CALU 1027</name>
    <dbReference type="NCBI Taxonomy" id="317619"/>
    <lineage>
        <taxon>Bacteria</taxon>
        <taxon>Bacillati</taxon>
        <taxon>Cyanobacteriota</taxon>
        <taxon>Cyanophyceae</taxon>
        <taxon>Prochlorotrichales</taxon>
        <taxon>Prochlorotrichaceae</taxon>
        <taxon>Prochlorothrix</taxon>
    </lineage>
</organism>
<dbReference type="GO" id="GO:0016226">
    <property type="term" value="P:iron-sulfur cluster assembly"/>
    <property type="evidence" value="ECO:0007669"/>
    <property type="project" value="InterPro"/>
</dbReference>
<protein>
    <submittedName>
        <fullName evidence="4">Nitrogen fixation protein NifU</fullName>
    </submittedName>
</protein>
<dbReference type="Proteomes" id="UP000034681">
    <property type="component" value="Unassembled WGS sequence"/>
</dbReference>
<feature type="domain" description="NIF system FeS cluster assembly NifU N-terminal" evidence="3">
    <location>
        <begin position="10"/>
        <end position="129"/>
    </location>
</feature>
<comment type="similarity">
    <text evidence="1">Belongs to the NifU family.</text>
</comment>
<gene>
    <name evidence="4" type="ORF">PROH_13610</name>
</gene>
<dbReference type="CDD" id="cd06664">
    <property type="entry name" value="IscU_like"/>
    <property type="match status" value="1"/>
</dbReference>
<dbReference type="GO" id="GO:0051536">
    <property type="term" value="F:iron-sulfur cluster binding"/>
    <property type="evidence" value="ECO:0007669"/>
    <property type="project" value="InterPro"/>
</dbReference>